<keyword evidence="3" id="KW-1185">Reference proteome</keyword>
<dbReference type="GO" id="GO:0003677">
    <property type="term" value="F:DNA binding"/>
    <property type="evidence" value="ECO:0007669"/>
    <property type="project" value="InterPro"/>
</dbReference>
<dbReference type="Pfam" id="PF01381">
    <property type="entry name" value="HTH_3"/>
    <property type="match status" value="1"/>
</dbReference>
<sequence>MKNTLYEDITKVFTYNLKKLIQLEGTQKQLAKKIGVSEDLLSKYKSGDAFPSIETLLFICKIYNLQLDRFISQTLSAVDIETIEKGIDLETNMFDKQYYCYFLSTNISKEGAIHEGIIEVDGDKAFFKILFGNSIMKSFSGNIITSEKLLSFNLYSREDGICYINMIKPNVNKENYIGGLSLLFLPSDANSKPCCQKLLISNKRIDRTDYYEALKNILNFQLDTNNFGNIKLSSYEDEKAYNFIEQLD</sequence>
<dbReference type="OrthoDB" id="1929879at2"/>
<protein>
    <submittedName>
        <fullName evidence="2">XRE family transcriptional regulator</fullName>
    </submittedName>
</protein>
<organism evidence="2 3">
    <name type="scientific">Clostridium manihotivorum</name>
    <dbReference type="NCBI Taxonomy" id="2320868"/>
    <lineage>
        <taxon>Bacteria</taxon>
        <taxon>Bacillati</taxon>
        <taxon>Bacillota</taxon>
        <taxon>Clostridia</taxon>
        <taxon>Eubacteriales</taxon>
        <taxon>Clostridiaceae</taxon>
        <taxon>Clostridium</taxon>
    </lineage>
</organism>
<gene>
    <name evidence="2" type="ORF">C1I91_16795</name>
</gene>
<dbReference type="SUPFAM" id="SSF47413">
    <property type="entry name" value="lambda repressor-like DNA-binding domains"/>
    <property type="match status" value="1"/>
</dbReference>
<dbReference type="AlphaFoldDB" id="A0A3R5QY00"/>
<dbReference type="EMBL" id="CP025746">
    <property type="protein sequence ID" value="QAA35329.1"/>
    <property type="molecule type" value="Genomic_DNA"/>
</dbReference>
<dbReference type="CDD" id="cd00093">
    <property type="entry name" value="HTH_XRE"/>
    <property type="match status" value="1"/>
</dbReference>
<reference evidence="2 3" key="1">
    <citation type="submission" date="2018-01" db="EMBL/GenBank/DDBJ databases">
        <title>Genome Sequencing and Assembly of Anaerobacter polyendosporus strain CT4.</title>
        <authorList>
            <person name="Tachaapaikoon C."/>
            <person name="Sutheeworapong S."/>
            <person name="Jenjaroenpun P."/>
            <person name="Wongsurawat T."/>
            <person name="Nookeaw I."/>
            <person name="Cheawchanlertfa P."/>
            <person name="Kosugi A."/>
            <person name="Cheevadhanarak S."/>
            <person name="Ratanakhanokchai K."/>
        </authorList>
    </citation>
    <scope>NUCLEOTIDE SEQUENCE [LARGE SCALE GENOMIC DNA]</scope>
    <source>
        <strain evidence="2 3">CT4</strain>
    </source>
</reference>
<dbReference type="PROSITE" id="PS50943">
    <property type="entry name" value="HTH_CROC1"/>
    <property type="match status" value="1"/>
</dbReference>
<dbReference type="Proteomes" id="UP000286268">
    <property type="component" value="Chromosome"/>
</dbReference>
<dbReference type="InterPro" id="IPR001387">
    <property type="entry name" value="Cro/C1-type_HTH"/>
</dbReference>
<dbReference type="InterPro" id="IPR010982">
    <property type="entry name" value="Lambda_DNA-bd_dom_sf"/>
</dbReference>
<evidence type="ECO:0000259" key="1">
    <source>
        <dbReference type="PROSITE" id="PS50943"/>
    </source>
</evidence>
<dbReference type="Gene3D" id="1.10.260.40">
    <property type="entry name" value="lambda repressor-like DNA-binding domains"/>
    <property type="match status" value="1"/>
</dbReference>
<evidence type="ECO:0000313" key="3">
    <source>
        <dbReference type="Proteomes" id="UP000286268"/>
    </source>
</evidence>
<dbReference type="SMART" id="SM00530">
    <property type="entry name" value="HTH_XRE"/>
    <property type="match status" value="1"/>
</dbReference>
<evidence type="ECO:0000313" key="2">
    <source>
        <dbReference type="EMBL" id="QAA35329.1"/>
    </source>
</evidence>
<dbReference type="KEGG" id="cmah:C1I91_16795"/>
<name>A0A3R5QY00_9CLOT</name>
<feature type="domain" description="HTH cro/C1-type" evidence="1">
    <location>
        <begin position="17"/>
        <end position="70"/>
    </location>
</feature>
<accession>A0A3R5QY00</accession>
<proteinExistence type="predicted"/>